<dbReference type="PIRSF" id="PIRSF006278">
    <property type="entry name" value="ACCD_DCysDesulf"/>
    <property type="match status" value="1"/>
</dbReference>
<evidence type="ECO:0000256" key="2">
    <source>
        <dbReference type="ARBA" id="ARBA00008639"/>
    </source>
</evidence>
<gene>
    <name evidence="5" type="ORF">JF535_11600</name>
</gene>
<feature type="domain" description="Tryptophan synthase beta chain-like PALP" evidence="4">
    <location>
        <begin position="18"/>
        <end position="334"/>
    </location>
</feature>
<accession>A0ABS3E855</accession>
<dbReference type="InterPro" id="IPR036052">
    <property type="entry name" value="TrpB-like_PALP_sf"/>
</dbReference>
<evidence type="ECO:0000259" key="4">
    <source>
        <dbReference type="Pfam" id="PF00291"/>
    </source>
</evidence>
<keyword evidence="6" id="KW-1185">Reference proteome</keyword>
<dbReference type="PANTHER" id="PTHR43780">
    <property type="entry name" value="1-AMINOCYCLOPROPANE-1-CARBOXYLATE DEAMINASE-RELATED"/>
    <property type="match status" value="1"/>
</dbReference>
<evidence type="ECO:0000313" key="6">
    <source>
        <dbReference type="Proteomes" id="UP000664293"/>
    </source>
</evidence>
<organism evidence="5 6">
    <name type="scientific">Microbulbifer salipaludis</name>
    <dbReference type="NCBI Taxonomy" id="187980"/>
    <lineage>
        <taxon>Bacteria</taxon>
        <taxon>Pseudomonadati</taxon>
        <taxon>Pseudomonadota</taxon>
        <taxon>Gammaproteobacteria</taxon>
        <taxon>Cellvibrionales</taxon>
        <taxon>Microbulbiferaceae</taxon>
        <taxon>Microbulbifer</taxon>
    </lineage>
</organism>
<proteinExistence type="inferred from homology"/>
<dbReference type="RefSeq" id="WP_207002249.1">
    <property type="nucleotide sequence ID" value="NZ_JAEKJR010000002.1"/>
</dbReference>
<dbReference type="InterPro" id="IPR027278">
    <property type="entry name" value="ACCD_DCysDesulf"/>
</dbReference>
<reference evidence="5 6" key="1">
    <citation type="submission" date="2020-12" db="EMBL/GenBank/DDBJ databases">
        <title>Oil enriched cultivation method for isolating marine PHA-producing bacteria.</title>
        <authorList>
            <person name="Zheng W."/>
            <person name="Yu S."/>
            <person name="Huang Y."/>
        </authorList>
    </citation>
    <scope>NUCLEOTIDE SEQUENCE [LARGE SCALE GENOMIC DNA]</scope>
    <source>
        <strain evidence="5 6">SN0-2</strain>
    </source>
</reference>
<evidence type="ECO:0000256" key="1">
    <source>
        <dbReference type="ARBA" id="ARBA00001933"/>
    </source>
</evidence>
<dbReference type="InterPro" id="IPR005966">
    <property type="entry name" value="D-Cys_desShydrase"/>
</dbReference>
<comment type="similarity">
    <text evidence="2">Belongs to the ACC deaminase/D-cysteine desulfhydrase family.</text>
</comment>
<sequence length="351" mass="38380">MAGQSGGRVKIQYPARVRLAQLPTPLQPLDNITAHYSVPYGGPKIWIKRDDLTESAMSGNKLRKLEFILAEARARGCNTLITCGGEQSNHCRATALAAAKAGLQAHLILRKETAGKPEADAVPDGNLLVDYLAGARVSRYPLREYLNNLSQLFEYWSEHYQQQGDRALCIPTGGSDGLGIWGYLLATEELLEDCDAAGFRPERIVCASGSGGTQGGLTLGCQLLESAAEVVGYAVCDDAAYFVSKVAEDVRDWQSRYPHSFTFDESRIHVVDDYIGPGYAIATEEIYETIALAAQLEGILLDPVYTGKAFYGMLQDIKRGQFAHCENLVFVHTGGQFGVFPQRSGFRNSWS</sequence>
<dbReference type="Pfam" id="PF00291">
    <property type="entry name" value="PALP"/>
    <property type="match status" value="1"/>
</dbReference>
<comment type="caution">
    <text evidence="5">The sequence shown here is derived from an EMBL/GenBank/DDBJ whole genome shotgun (WGS) entry which is preliminary data.</text>
</comment>
<dbReference type="SUPFAM" id="SSF53686">
    <property type="entry name" value="Tryptophan synthase beta subunit-like PLP-dependent enzymes"/>
    <property type="match status" value="1"/>
</dbReference>
<protein>
    <submittedName>
        <fullName evidence="5">D-cysteine desulfhydrase family protein</fullName>
    </submittedName>
</protein>
<name>A0ABS3E855_9GAMM</name>
<comment type="cofactor">
    <cofactor evidence="1">
        <name>pyridoxal 5'-phosphate</name>
        <dbReference type="ChEBI" id="CHEBI:597326"/>
    </cofactor>
</comment>
<dbReference type="Gene3D" id="3.40.50.1100">
    <property type="match status" value="2"/>
</dbReference>
<keyword evidence="3" id="KW-0663">Pyridoxal phosphate</keyword>
<dbReference type="Proteomes" id="UP000664293">
    <property type="component" value="Unassembled WGS sequence"/>
</dbReference>
<dbReference type="PANTHER" id="PTHR43780:SF2">
    <property type="entry name" value="1-AMINOCYCLOPROPANE-1-CARBOXYLATE DEAMINASE-RELATED"/>
    <property type="match status" value="1"/>
</dbReference>
<evidence type="ECO:0000256" key="3">
    <source>
        <dbReference type="ARBA" id="ARBA00022898"/>
    </source>
</evidence>
<evidence type="ECO:0000313" key="5">
    <source>
        <dbReference type="EMBL" id="MBN8431497.1"/>
    </source>
</evidence>
<dbReference type="InterPro" id="IPR001926">
    <property type="entry name" value="TrpB-like_PALP"/>
</dbReference>
<dbReference type="NCBIfam" id="TIGR01275">
    <property type="entry name" value="ACC_deam_rel"/>
    <property type="match status" value="1"/>
</dbReference>
<dbReference type="EMBL" id="JAEKJR010000002">
    <property type="protein sequence ID" value="MBN8431497.1"/>
    <property type="molecule type" value="Genomic_DNA"/>
</dbReference>